<dbReference type="STRING" id="1234409.C683_0226"/>
<dbReference type="PANTHER" id="PTHR34135:SF2">
    <property type="entry name" value="LYSOZYME"/>
    <property type="match status" value="1"/>
</dbReference>
<comment type="similarity">
    <text evidence="1 4">Belongs to the glycosyl hydrolase 25 family.</text>
</comment>
<organism evidence="6 7">
    <name type="scientific">Catellicoccus marimammalium M35/04/3</name>
    <dbReference type="NCBI Taxonomy" id="1234409"/>
    <lineage>
        <taxon>Bacteria</taxon>
        <taxon>Bacillati</taxon>
        <taxon>Bacillota</taxon>
        <taxon>Bacilli</taxon>
        <taxon>Lactobacillales</taxon>
        <taxon>Enterococcaceae</taxon>
        <taxon>Catellicoccus</taxon>
    </lineage>
</organism>
<dbReference type="OrthoDB" id="2173042at2"/>
<accession>K8ZQB1</accession>
<name>K8ZQB1_9ENTE</name>
<dbReference type="PATRIC" id="fig|1234409.3.peg.197"/>
<dbReference type="InterPro" id="IPR017853">
    <property type="entry name" value="GH"/>
</dbReference>
<dbReference type="PANTHER" id="PTHR34135">
    <property type="entry name" value="LYSOZYME"/>
    <property type="match status" value="1"/>
</dbReference>
<comment type="catalytic activity">
    <reaction evidence="4">
        <text>Hydrolysis of (1-&gt;4)-beta-linkages between N-acetylmuramic acid and N-acetyl-D-glucosamine residues in a peptidoglycan and between N-acetyl-D-glucosamine residues in chitodextrins.</text>
        <dbReference type="EC" id="3.2.1.17"/>
    </reaction>
</comment>
<dbReference type="SUPFAM" id="SSF51445">
    <property type="entry name" value="(Trans)glycosidases"/>
    <property type="match status" value="1"/>
</dbReference>
<dbReference type="EMBL" id="AMYT01000008">
    <property type="protein sequence ID" value="EKU27761.1"/>
    <property type="molecule type" value="Genomic_DNA"/>
</dbReference>
<dbReference type="InterPro" id="IPR018077">
    <property type="entry name" value="Glyco_hydro_fam25_subgr"/>
</dbReference>
<dbReference type="eggNOG" id="COG3757">
    <property type="taxonomic scope" value="Bacteria"/>
</dbReference>
<reference evidence="6 7" key="1">
    <citation type="journal article" date="2013" name="Genome Announc.">
        <title>Draft Genome Sequence of Catellicoccus marimammalium, a Novel Species Commonly Found in Gull Feces.</title>
        <authorList>
            <person name="Weigand M.R."/>
            <person name="Ryu H."/>
            <person name="Bozcek L."/>
            <person name="Konstantinidis K.T."/>
            <person name="Santo Domingo J.W."/>
        </authorList>
    </citation>
    <scope>NUCLEOTIDE SEQUENCE [LARGE SCALE GENOMIC DNA]</scope>
    <source>
        <strain evidence="6 7">M35/04/3</strain>
    </source>
</reference>
<dbReference type="RefSeq" id="WP_009488500.1">
    <property type="nucleotide sequence ID" value="NZ_AMYT01000008.1"/>
</dbReference>
<dbReference type="Pfam" id="PF01183">
    <property type="entry name" value="Glyco_hydro_25"/>
    <property type="match status" value="1"/>
</dbReference>
<evidence type="ECO:0000313" key="6">
    <source>
        <dbReference type="EMBL" id="EKU27761.1"/>
    </source>
</evidence>
<feature type="chain" id="PRO_5003925286" description="Lysozyme" evidence="5">
    <location>
        <begin position="24"/>
        <end position="637"/>
    </location>
</feature>
<dbReference type="EC" id="3.2.1.17" evidence="4"/>
<feature type="signal peptide" evidence="5">
    <location>
        <begin position="1"/>
        <end position="23"/>
    </location>
</feature>
<protein>
    <recommendedName>
        <fullName evidence="4">Lysozyme</fullName>
        <ecNumber evidence="4">3.2.1.17</ecNumber>
    </recommendedName>
</protein>
<evidence type="ECO:0000256" key="5">
    <source>
        <dbReference type="SAM" id="SignalP"/>
    </source>
</evidence>
<keyword evidence="2 4" id="KW-0378">Hydrolase</keyword>
<dbReference type="PROSITE" id="PS00953">
    <property type="entry name" value="GLYCOSYL_HYDROL_F25_1"/>
    <property type="match status" value="1"/>
</dbReference>
<dbReference type="InterPro" id="IPR008270">
    <property type="entry name" value="Glyco_hydro_25_AS"/>
</dbReference>
<evidence type="ECO:0000256" key="2">
    <source>
        <dbReference type="ARBA" id="ARBA00022801"/>
    </source>
</evidence>
<dbReference type="GO" id="GO:0016052">
    <property type="term" value="P:carbohydrate catabolic process"/>
    <property type="evidence" value="ECO:0007669"/>
    <property type="project" value="TreeGrafter"/>
</dbReference>
<dbReference type="SMART" id="SM00641">
    <property type="entry name" value="Glyco_25"/>
    <property type="match status" value="1"/>
</dbReference>
<keyword evidence="5" id="KW-0732">Signal</keyword>
<sequence>MKKYYSTLLISTFLLGVPMVAQAKEKDTTKEVTTETTSTSKKGETVFYNGKLLTMKPETKAVRDAKPEKAGNHTMGSFIPKGRQGCDVFTVGDKSRPRQDFIDVSSYQGAMTQRDYNTLKARGVKGVVVKLTEGTSYRNPYAGQQISMAKKAGMKVSVYHFSRFKNKAQAEAEADYFVQYARQLGLGNNTLMVNDIEDAGCNNGYTTQNSVYFALRLIRTHGIQSVLHYGYQNWFDTGVLDRNVLGADSIWMAAYPYSPSANNLWFKGSVEAWQFTSTMRLPSGNDYTGYIDGNIDYTGRFTGKSTTKPEVKPEAKPEEKPEFHHYKAYATILKNDAPRYNKLAPLTKVGTTEQLSNHTWKIKGYYDVDGIRYYSLYDQEDQWHGYVRKNDVIEKENPRGEMITGTKPYASIIKENYNIWRNIDNFNTIMDNSSNLVNQTYKVRGVYAHYNGSYYASLYDSDGNWHGYINTDALSWADMPKGVWHDTKVYATVMKKNYNIWRELEEFKTIKQPIENAYQKTYLVKGWYKHINGSVYYSLYNDDNQWCGYVDSRAINEAEEPKGVYIPYGKDVTVVKDSYNVWRELKQFKDVKDKSKNLYNKTYLAKGLYHHINGSTYYSLYDENNQWRGYINANACR</sequence>
<dbReference type="GO" id="GO:0009253">
    <property type="term" value="P:peptidoglycan catabolic process"/>
    <property type="evidence" value="ECO:0007669"/>
    <property type="project" value="InterPro"/>
</dbReference>
<evidence type="ECO:0000256" key="1">
    <source>
        <dbReference type="ARBA" id="ARBA00010646"/>
    </source>
</evidence>
<dbReference type="AlphaFoldDB" id="K8ZQB1"/>
<comment type="caution">
    <text evidence="6">The sequence shown here is derived from an EMBL/GenBank/DDBJ whole genome shotgun (WGS) entry which is preliminary data.</text>
</comment>
<evidence type="ECO:0000313" key="7">
    <source>
        <dbReference type="Proteomes" id="UP000016057"/>
    </source>
</evidence>
<dbReference type="GO" id="GO:0003796">
    <property type="term" value="F:lysozyme activity"/>
    <property type="evidence" value="ECO:0007669"/>
    <property type="project" value="UniProtKB-EC"/>
</dbReference>
<gene>
    <name evidence="6" type="ORF">C683_0226</name>
</gene>
<proteinExistence type="inferred from homology"/>
<keyword evidence="3 4" id="KW-0326">Glycosidase</keyword>
<evidence type="ECO:0000256" key="3">
    <source>
        <dbReference type="ARBA" id="ARBA00023295"/>
    </source>
</evidence>
<evidence type="ECO:0000256" key="4">
    <source>
        <dbReference type="RuleBase" id="RU361176"/>
    </source>
</evidence>
<dbReference type="InterPro" id="IPR002053">
    <property type="entry name" value="Glyco_hydro_25"/>
</dbReference>
<dbReference type="GO" id="GO:0016998">
    <property type="term" value="P:cell wall macromolecule catabolic process"/>
    <property type="evidence" value="ECO:0007669"/>
    <property type="project" value="InterPro"/>
</dbReference>
<dbReference type="Gene3D" id="3.20.20.80">
    <property type="entry name" value="Glycosidases"/>
    <property type="match status" value="1"/>
</dbReference>
<keyword evidence="7" id="KW-1185">Reference proteome</keyword>
<dbReference type="PROSITE" id="PS51904">
    <property type="entry name" value="GLYCOSYL_HYDROL_F25_2"/>
    <property type="match status" value="1"/>
</dbReference>
<dbReference type="Proteomes" id="UP000016057">
    <property type="component" value="Unassembled WGS sequence"/>
</dbReference>